<dbReference type="Pfam" id="PF00160">
    <property type="entry name" value="Pro_isomerase"/>
    <property type="match status" value="1"/>
</dbReference>
<dbReference type="EMBL" id="AAOH01000001">
    <property type="protein sequence ID" value="EAR30577.1"/>
    <property type="molecule type" value="Genomic_DNA"/>
</dbReference>
<protein>
    <recommendedName>
        <fullName evidence="3">Peptidyl-prolyl cis-trans isomerase</fullName>
        <shortName evidence="3">PPIase</shortName>
        <ecNumber evidence="3">5.2.1.8</ecNumber>
    </recommendedName>
</protein>
<keyword evidence="1 3" id="KW-0697">Rotamase</keyword>
<proteinExistence type="inferred from homology"/>
<organism evidence="5 6">
    <name type="scientific">Pseudoalteromonas tunicata D2</name>
    <dbReference type="NCBI Taxonomy" id="87626"/>
    <lineage>
        <taxon>Bacteria</taxon>
        <taxon>Pseudomonadati</taxon>
        <taxon>Pseudomonadota</taxon>
        <taxon>Gammaproteobacteria</taxon>
        <taxon>Alteromonadales</taxon>
        <taxon>Pseudoalteromonadaceae</taxon>
        <taxon>Pseudoalteromonas</taxon>
    </lineage>
</organism>
<dbReference type="Proteomes" id="UP000006201">
    <property type="component" value="Unassembled WGS sequence"/>
</dbReference>
<feature type="chain" id="PRO_5006521773" description="Peptidyl-prolyl cis-trans isomerase" evidence="3">
    <location>
        <begin position="26"/>
        <end position="258"/>
    </location>
</feature>
<dbReference type="InterPro" id="IPR029000">
    <property type="entry name" value="Cyclophilin-like_dom_sf"/>
</dbReference>
<dbReference type="Gene3D" id="2.40.100.10">
    <property type="entry name" value="Cyclophilin-like"/>
    <property type="match status" value="1"/>
</dbReference>
<keyword evidence="6" id="KW-1185">Reference proteome</keyword>
<comment type="function">
    <text evidence="3">PPIases accelerate the folding of proteins. It catalyzes the cis-trans isomerization of proline imidic peptide bonds in oligopeptides.</text>
</comment>
<keyword evidence="2 3" id="KW-0413">Isomerase</keyword>
<dbReference type="SUPFAM" id="SSF50891">
    <property type="entry name" value="Cyclophilin-like"/>
    <property type="match status" value="1"/>
</dbReference>
<comment type="caution">
    <text evidence="5">The sequence shown here is derived from an EMBL/GenBank/DDBJ whole genome shotgun (WGS) entry which is preliminary data.</text>
</comment>
<dbReference type="AlphaFoldDB" id="A4C4U5"/>
<feature type="signal peptide" evidence="3">
    <location>
        <begin position="1"/>
        <end position="25"/>
    </location>
</feature>
<reference evidence="5 6" key="1">
    <citation type="submission" date="2006-02" db="EMBL/GenBank/DDBJ databases">
        <authorList>
            <person name="Moran M.A."/>
            <person name="Kjelleberg S."/>
            <person name="Egan S."/>
            <person name="Saunders N."/>
            <person name="Thomas T."/>
            <person name="Ferriera S."/>
            <person name="Johnson J."/>
            <person name="Kravitz S."/>
            <person name="Halpern A."/>
            <person name="Remington K."/>
            <person name="Beeson K."/>
            <person name="Tran B."/>
            <person name="Rogers Y.-H."/>
            <person name="Friedman R."/>
            <person name="Venter J.C."/>
        </authorList>
    </citation>
    <scope>NUCLEOTIDE SEQUENCE [LARGE SCALE GENOMIC DNA]</scope>
    <source>
        <strain evidence="5 6">D2</strain>
    </source>
</reference>
<evidence type="ECO:0000313" key="6">
    <source>
        <dbReference type="Proteomes" id="UP000006201"/>
    </source>
</evidence>
<evidence type="ECO:0000313" key="5">
    <source>
        <dbReference type="EMBL" id="EAR30577.1"/>
    </source>
</evidence>
<evidence type="ECO:0000256" key="2">
    <source>
        <dbReference type="ARBA" id="ARBA00023235"/>
    </source>
</evidence>
<comment type="catalytic activity">
    <reaction evidence="3">
        <text>[protein]-peptidylproline (omega=180) = [protein]-peptidylproline (omega=0)</text>
        <dbReference type="Rhea" id="RHEA:16237"/>
        <dbReference type="Rhea" id="RHEA-COMP:10747"/>
        <dbReference type="Rhea" id="RHEA-COMP:10748"/>
        <dbReference type="ChEBI" id="CHEBI:83833"/>
        <dbReference type="ChEBI" id="CHEBI:83834"/>
        <dbReference type="EC" id="5.2.1.8"/>
    </reaction>
</comment>
<dbReference type="GO" id="GO:0003755">
    <property type="term" value="F:peptidyl-prolyl cis-trans isomerase activity"/>
    <property type="evidence" value="ECO:0007669"/>
    <property type="project" value="UniProtKB-UniRule"/>
</dbReference>
<dbReference type="EC" id="5.2.1.8" evidence="3"/>
<evidence type="ECO:0000259" key="4">
    <source>
        <dbReference type="PROSITE" id="PS50072"/>
    </source>
</evidence>
<dbReference type="HOGENOM" id="CLU_1077165_0_0_6"/>
<evidence type="ECO:0000256" key="3">
    <source>
        <dbReference type="RuleBase" id="RU363019"/>
    </source>
</evidence>
<gene>
    <name evidence="5" type="ORF">PTD2_03371</name>
</gene>
<accession>A4C4U5</accession>
<evidence type="ECO:0000256" key="1">
    <source>
        <dbReference type="ARBA" id="ARBA00023110"/>
    </source>
</evidence>
<name>A4C4U5_9GAMM</name>
<dbReference type="PANTHER" id="PTHR43246">
    <property type="entry name" value="PEPTIDYL-PROLYL CIS-TRANS ISOMERASE CYP38, CHLOROPLASTIC"/>
    <property type="match status" value="1"/>
</dbReference>
<dbReference type="InterPro" id="IPR044665">
    <property type="entry name" value="E_coli_cyclophilin_A-like"/>
</dbReference>
<sequence length="258" mass="27410">MHNRNKHLLAMSFLAAGLLSSAANATIVELQTNQGNIKINLFDQTTPATVANFLSYVNKDAFDETVFHRAVKGFVLQGGGFIYDGKLRLSPVATDAAVINEPKHSNVKGTIAMAKLENNPNSATNQWFINLTNNNNASNPLNLDVQNGGYTVFGQVVEGDMAVVEGIMNLTICKEAPLINYTAAQCTANTVIAGENFVKIMNVNILDTDPASATNAGIVPVENTLIKAAPADKSDSSSGSLSALLLGLIGFVGMRRLK</sequence>
<feature type="domain" description="PPIase cyclophilin-type" evidence="4">
    <location>
        <begin position="35"/>
        <end position="188"/>
    </location>
</feature>
<dbReference type="PRINTS" id="PR00153">
    <property type="entry name" value="CSAPPISMRASE"/>
</dbReference>
<dbReference type="eggNOG" id="COG0652">
    <property type="taxonomic scope" value="Bacteria"/>
</dbReference>
<dbReference type="RefSeq" id="WP_009836875.1">
    <property type="nucleotide sequence ID" value="NZ_AAOH01000001.1"/>
</dbReference>
<dbReference type="PROSITE" id="PS50072">
    <property type="entry name" value="CSA_PPIASE_2"/>
    <property type="match status" value="1"/>
</dbReference>
<keyword evidence="3" id="KW-0732">Signal</keyword>
<dbReference type="STRING" id="87626.PTD2_03371"/>
<dbReference type="InterPro" id="IPR002130">
    <property type="entry name" value="Cyclophilin-type_PPIase_dom"/>
</dbReference>
<comment type="similarity">
    <text evidence="3">Belongs to the cyclophilin-type PPIase family.</text>
</comment>